<keyword evidence="3" id="KW-1185">Reference proteome</keyword>
<dbReference type="AlphaFoldDB" id="A0A6A6B8C7"/>
<dbReference type="RefSeq" id="XP_033394754.1">
    <property type="nucleotide sequence ID" value="XM_033543379.1"/>
</dbReference>
<protein>
    <submittedName>
        <fullName evidence="2">Uncharacterized protein</fullName>
    </submittedName>
</protein>
<dbReference type="GeneID" id="54300876"/>
<feature type="compositionally biased region" description="Polar residues" evidence="1">
    <location>
        <begin position="1"/>
        <end position="12"/>
    </location>
</feature>
<feature type="compositionally biased region" description="Basic and acidic residues" evidence="1">
    <location>
        <begin position="527"/>
        <end position="537"/>
    </location>
</feature>
<evidence type="ECO:0000313" key="2">
    <source>
        <dbReference type="EMBL" id="KAF2139041.1"/>
    </source>
</evidence>
<proteinExistence type="predicted"/>
<feature type="compositionally biased region" description="Polar residues" evidence="1">
    <location>
        <begin position="118"/>
        <end position="138"/>
    </location>
</feature>
<feature type="region of interest" description="Disordered" evidence="1">
    <location>
        <begin position="237"/>
        <end position="348"/>
    </location>
</feature>
<name>A0A6A6B8C7_9PEZI</name>
<feature type="compositionally biased region" description="Low complexity" evidence="1">
    <location>
        <begin position="542"/>
        <end position="552"/>
    </location>
</feature>
<feature type="region of interest" description="Disordered" evidence="1">
    <location>
        <begin position="526"/>
        <end position="608"/>
    </location>
</feature>
<feature type="compositionally biased region" description="Basic and acidic residues" evidence="1">
    <location>
        <begin position="263"/>
        <end position="275"/>
    </location>
</feature>
<feature type="region of interest" description="Disordered" evidence="1">
    <location>
        <begin position="374"/>
        <end position="488"/>
    </location>
</feature>
<feature type="compositionally biased region" description="Basic and acidic residues" evidence="1">
    <location>
        <begin position="82"/>
        <end position="102"/>
    </location>
</feature>
<feature type="compositionally biased region" description="Basic and acidic residues" evidence="1">
    <location>
        <begin position="454"/>
        <end position="474"/>
    </location>
</feature>
<evidence type="ECO:0000313" key="3">
    <source>
        <dbReference type="Proteomes" id="UP000799438"/>
    </source>
</evidence>
<feature type="region of interest" description="Disordered" evidence="1">
    <location>
        <begin position="1"/>
        <end position="138"/>
    </location>
</feature>
<feature type="compositionally biased region" description="Polar residues" evidence="1">
    <location>
        <begin position="45"/>
        <end position="67"/>
    </location>
</feature>
<reference evidence="2" key="1">
    <citation type="journal article" date="2020" name="Stud. Mycol.">
        <title>101 Dothideomycetes genomes: a test case for predicting lifestyles and emergence of pathogens.</title>
        <authorList>
            <person name="Haridas S."/>
            <person name="Albert R."/>
            <person name="Binder M."/>
            <person name="Bloem J."/>
            <person name="Labutti K."/>
            <person name="Salamov A."/>
            <person name="Andreopoulos B."/>
            <person name="Baker S."/>
            <person name="Barry K."/>
            <person name="Bills G."/>
            <person name="Bluhm B."/>
            <person name="Cannon C."/>
            <person name="Castanera R."/>
            <person name="Culley D."/>
            <person name="Daum C."/>
            <person name="Ezra D."/>
            <person name="Gonzalez J."/>
            <person name="Henrissat B."/>
            <person name="Kuo A."/>
            <person name="Liang C."/>
            <person name="Lipzen A."/>
            <person name="Lutzoni F."/>
            <person name="Magnuson J."/>
            <person name="Mondo S."/>
            <person name="Nolan M."/>
            <person name="Ohm R."/>
            <person name="Pangilinan J."/>
            <person name="Park H.-J."/>
            <person name="Ramirez L."/>
            <person name="Alfaro M."/>
            <person name="Sun H."/>
            <person name="Tritt A."/>
            <person name="Yoshinaga Y."/>
            <person name="Zwiers L.-H."/>
            <person name="Turgeon B."/>
            <person name="Goodwin S."/>
            <person name="Spatafora J."/>
            <person name="Crous P."/>
            <person name="Grigoriev I."/>
        </authorList>
    </citation>
    <scope>NUCLEOTIDE SEQUENCE</scope>
    <source>
        <strain evidence="2">CBS 121167</strain>
    </source>
</reference>
<dbReference type="Proteomes" id="UP000799438">
    <property type="component" value="Unassembled WGS sequence"/>
</dbReference>
<gene>
    <name evidence="2" type="ORF">K452DRAFT_310993</name>
</gene>
<sequence>MSAYHQPTVQSDTESDDPPKSNVAVKRSSHSSDLDQPQPDLASDSGYSSRTAATKSTGTDSVSSPTESLPAPKKRSTPAALQEKEKRKDQQRSHSRRPRQDSIVEECAPSQLRLDTSGCHNPNHPTFSSALPSPQYPSSPIFSQLGAHSDTSRPRIYPAGARPASYHGAGSALSDPSFYYSPVSGHGGPPPAMFNHPAVMQLTTYGGQNPHQANGYGLRGPVSPYGPVIHQDQHSFVGGQAPKQNLPDPRYGPTITPAPLYDENPHEWDSEENRRRMPPPALPPIGRPAEKRPSFRGKSQTTASILTRSRLNEQYSDSEHGDDEPFPQGGVARGTSKRRSSVIAHERPQRYLPALKDRKEVVVESSRLGRRATLKDHKEIRRNPYNAIVPSRADQGAGRRRSTDITSPMHDLKLNEQRKERDEKKVRRVEQYQQSVSGPRSNPIDDLVTKRSHAPNEADRSRTSSDDRRSRLSDSQRTTTTRKTNGDMKIHVDADNSIALEFGDSMTDRIIKLRSGDDGNQTIIIEDSNRQKERKYLTEGSRVTTSTATGTTRPRRDTDAGRSRVSNSTRNGERSRDFFSRERERDLNRDHRDFNNRGREQRAKPEWN</sequence>
<organism evidence="2 3">
    <name type="scientific">Aplosporella prunicola CBS 121167</name>
    <dbReference type="NCBI Taxonomy" id="1176127"/>
    <lineage>
        <taxon>Eukaryota</taxon>
        <taxon>Fungi</taxon>
        <taxon>Dikarya</taxon>
        <taxon>Ascomycota</taxon>
        <taxon>Pezizomycotina</taxon>
        <taxon>Dothideomycetes</taxon>
        <taxon>Dothideomycetes incertae sedis</taxon>
        <taxon>Botryosphaeriales</taxon>
        <taxon>Aplosporellaceae</taxon>
        <taxon>Aplosporella</taxon>
    </lineage>
</organism>
<feature type="compositionally biased region" description="Basic and acidic residues" evidence="1">
    <location>
        <begin position="410"/>
        <end position="430"/>
    </location>
</feature>
<feature type="compositionally biased region" description="Basic and acidic residues" evidence="1">
    <location>
        <begin position="571"/>
        <end position="608"/>
    </location>
</feature>
<evidence type="ECO:0000256" key="1">
    <source>
        <dbReference type="SAM" id="MobiDB-lite"/>
    </source>
</evidence>
<feature type="compositionally biased region" description="Polar residues" evidence="1">
    <location>
        <begin position="297"/>
        <end position="315"/>
    </location>
</feature>
<accession>A0A6A6B8C7</accession>
<dbReference type="EMBL" id="ML995494">
    <property type="protein sequence ID" value="KAF2139041.1"/>
    <property type="molecule type" value="Genomic_DNA"/>
</dbReference>